<sequence>MSTGSSNFGIANYVEGRNGKNKVLVYMSRVHRSRVYTFQLSAKFKVPGLVSWKCSTCAKIKNEYTALGTRLDRKVPLILVDNDVIKEDPDRPLNAEHFCKGKPAVDAALQRSKIVFYSKKMQAVKGSKDPEKLFQQFSQEAIESGSELLVNMTKREEDDKERAELAEIFSDGDIILGNMQDVAYDIELRFLADLTDEVSVDMNSNKLNRNPEEVMNESNSSNNDHPCDSATAGFPDIGKLSIVEENDANVSFGTESGFNESMEERPLSFPDKPYYWMNDHKTIQFIRENFAPGSFYIMYNGKIIEDFEKFVENFWDQQLVKYSFHLRMKGGKGGFGSLLRSFRVNKSTNKLMMRDLNGRRLASVDEENKLRRYLERQARKEEEMKQKRKAKLERLTAPAPKHQFEDQEYLSRREEIIEKTEDACEAGFAYMKEIKKKRINSTNGQEAGDESEIEDVADLFHDRGGRKRKIDAPSIDDGEDLKKRRDYEEMSSDSEDDSENEPDAEELEAIRAYFKERDAKKPEEEGQSSSDSKVEVNESVKTEKTLDCASNVDDLPMIKEATKCEYAPINLDEFSSIDDLELLGLEHLKSALTERGLKCGGTLSERAARLFSVKGLTPHEYPKNILTPEMKKKIIEEEEASRNAAKKNKKKKANK</sequence>
<dbReference type="EMBL" id="CADEPM010000001">
    <property type="protein sequence ID" value="CAB3397687.1"/>
    <property type="molecule type" value="Genomic_DNA"/>
</dbReference>
<evidence type="ECO:0000256" key="4">
    <source>
        <dbReference type="ARBA" id="ARBA00022490"/>
    </source>
</evidence>
<evidence type="ECO:0000256" key="5">
    <source>
        <dbReference type="ARBA" id="ARBA00022664"/>
    </source>
</evidence>
<accession>A0A8S1EAK8</accession>
<evidence type="ECO:0000256" key="10">
    <source>
        <dbReference type="SAM" id="MobiDB-lite"/>
    </source>
</evidence>
<dbReference type="InterPro" id="IPR053822">
    <property type="entry name" value="SDE2-like_dom"/>
</dbReference>
<dbReference type="Pfam" id="PF22782">
    <property type="entry name" value="SDE2"/>
    <property type="match status" value="1"/>
</dbReference>
<dbReference type="PANTHER" id="PTHR12786">
    <property type="entry name" value="SPLICING FACTOR SF3A-RELATED"/>
    <property type="match status" value="1"/>
</dbReference>
<dbReference type="Pfam" id="PF13297">
    <property type="entry name" value="SDE2_2C"/>
    <property type="match status" value="1"/>
</dbReference>
<keyword evidence="4" id="KW-0963">Cytoplasm</keyword>
<dbReference type="GO" id="GO:0008380">
    <property type="term" value="P:RNA splicing"/>
    <property type="evidence" value="ECO:0007669"/>
    <property type="project" value="UniProtKB-KW"/>
</dbReference>
<feature type="compositionally biased region" description="Acidic residues" evidence="10">
    <location>
        <begin position="489"/>
        <end position="507"/>
    </location>
</feature>
<evidence type="ECO:0000256" key="2">
    <source>
        <dbReference type="ARBA" id="ARBA00004496"/>
    </source>
</evidence>
<proteinExistence type="inferred from homology"/>
<evidence type="ECO:0000256" key="9">
    <source>
        <dbReference type="SAM" id="Coils"/>
    </source>
</evidence>
<reference evidence="13 14" key="1">
    <citation type="submission" date="2020-04" db="EMBL/GenBank/DDBJ databases">
        <authorList>
            <person name="Laetsch R D."/>
            <person name="Stevens L."/>
            <person name="Kumar S."/>
            <person name="Blaxter L. M."/>
        </authorList>
    </citation>
    <scope>NUCLEOTIDE SEQUENCE [LARGE SCALE GENOMIC DNA]</scope>
</reference>
<feature type="region of interest" description="Disordered" evidence="10">
    <location>
        <begin position="464"/>
        <end position="542"/>
    </location>
</feature>
<evidence type="ECO:0000259" key="12">
    <source>
        <dbReference type="Pfam" id="PF22782"/>
    </source>
</evidence>
<dbReference type="AlphaFoldDB" id="A0A8S1EAK8"/>
<dbReference type="OrthoDB" id="547031at2759"/>
<keyword evidence="14" id="KW-1185">Reference proteome</keyword>
<dbReference type="PANTHER" id="PTHR12786:SF1">
    <property type="entry name" value="SPLICING REGULATOR SDE2"/>
    <property type="match status" value="1"/>
</dbReference>
<protein>
    <recommendedName>
        <fullName evidence="15">Replication stress response regulator SDE2</fullName>
    </recommendedName>
</protein>
<comment type="caution">
    <text evidence="13">The sequence shown here is derived from an EMBL/GenBank/DDBJ whole genome shotgun (WGS) entry which is preliminary data.</text>
</comment>
<keyword evidence="6" id="KW-0508">mRNA splicing</keyword>
<comment type="similarity">
    <text evidence="3">Belongs to the SDE2 family.</text>
</comment>
<feature type="domain" description="SDE2-like" evidence="12">
    <location>
        <begin position="330"/>
        <end position="425"/>
    </location>
</feature>
<evidence type="ECO:0000256" key="8">
    <source>
        <dbReference type="ARBA" id="ARBA00023306"/>
    </source>
</evidence>
<keyword evidence="9" id="KW-0175">Coiled coil</keyword>
<comment type="subcellular location">
    <subcellularLocation>
        <location evidence="2">Cytoplasm</location>
    </subcellularLocation>
    <subcellularLocation>
        <location evidence="1">Nucleus</location>
    </subcellularLocation>
</comment>
<feature type="domain" description="SDE2/SF3A3 SAP" evidence="11">
    <location>
        <begin position="561"/>
        <end position="626"/>
    </location>
</feature>
<keyword evidence="7" id="KW-0539">Nucleus</keyword>
<evidence type="ECO:0008006" key="15">
    <source>
        <dbReference type="Google" id="ProtNLM"/>
    </source>
</evidence>
<feature type="compositionally biased region" description="Basic and acidic residues" evidence="10">
    <location>
        <begin position="513"/>
        <end position="524"/>
    </location>
</feature>
<feature type="compositionally biased region" description="Basic and acidic residues" evidence="10">
    <location>
        <begin position="532"/>
        <end position="542"/>
    </location>
</feature>
<evidence type="ECO:0000313" key="13">
    <source>
        <dbReference type="EMBL" id="CAB3397687.1"/>
    </source>
</evidence>
<dbReference type="GO" id="GO:0006397">
    <property type="term" value="P:mRNA processing"/>
    <property type="evidence" value="ECO:0007669"/>
    <property type="project" value="UniProtKB-KW"/>
</dbReference>
<keyword evidence="5" id="KW-0507">mRNA processing</keyword>
<name>A0A8S1EAK8_9PELO</name>
<dbReference type="GO" id="GO:0005737">
    <property type="term" value="C:cytoplasm"/>
    <property type="evidence" value="ECO:0007669"/>
    <property type="project" value="UniProtKB-SubCell"/>
</dbReference>
<keyword evidence="8" id="KW-0131">Cell cycle</keyword>
<dbReference type="GO" id="GO:0005634">
    <property type="term" value="C:nucleus"/>
    <property type="evidence" value="ECO:0007669"/>
    <property type="project" value="UniProtKB-SubCell"/>
</dbReference>
<dbReference type="Proteomes" id="UP000494206">
    <property type="component" value="Unassembled WGS sequence"/>
</dbReference>
<evidence type="ECO:0000256" key="6">
    <source>
        <dbReference type="ARBA" id="ARBA00023187"/>
    </source>
</evidence>
<organism evidence="13 14">
    <name type="scientific">Caenorhabditis bovis</name>
    <dbReference type="NCBI Taxonomy" id="2654633"/>
    <lineage>
        <taxon>Eukaryota</taxon>
        <taxon>Metazoa</taxon>
        <taxon>Ecdysozoa</taxon>
        <taxon>Nematoda</taxon>
        <taxon>Chromadorea</taxon>
        <taxon>Rhabditida</taxon>
        <taxon>Rhabditina</taxon>
        <taxon>Rhabditomorpha</taxon>
        <taxon>Rhabditoidea</taxon>
        <taxon>Rhabditidae</taxon>
        <taxon>Peloderinae</taxon>
        <taxon>Caenorhabditis</taxon>
    </lineage>
</organism>
<feature type="coiled-coil region" evidence="9">
    <location>
        <begin position="363"/>
        <end position="395"/>
    </location>
</feature>
<dbReference type="InterPro" id="IPR025086">
    <property type="entry name" value="SDE2/SF3A3_SAP"/>
</dbReference>
<evidence type="ECO:0000256" key="7">
    <source>
        <dbReference type="ARBA" id="ARBA00023242"/>
    </source>
</evidence>
<gene>
    <name evidence="13" type="ORF">CBOVIS_LOCUS1063</name>
</gene>
<evidence type="ECO:0000259" key="11">
    <source>
        <dbReference type="Pfam" id="PF13297"/>
    </source>
</evidence>
<dbReference type="InterPro" id="IPR051421">
    <property type="entry name" value="RNA_Proc_DNA_Dmg_Regulator"/>
</dbReference>
<evidence type="ECO:0000256" key="1">
    <source>
        <dbReference type="ARBA" id="ARBA00004123"/>
    </source>
</evidence>
<evidence type="ECO:0000313" key="14">
    <source>
        <dbReference type="Proteomes" id="UP000494206"/>
    </source>
</evidence>
<evidence type="ECO:0000256" key="3">
    <source>
        <dbReference type="ARBA" id="ARBA00008726"/>
    </source>
</evidence>